<protein>
    <submittedName>
        <fullName evidence="3">Endonuclease NucS</fullName>
        <ecNumber evidence="3">3.1.-.-</ecNumber>
    </submittedName>
</protein>
<dbReference type="GO" id="GO:0016787">
    <property type="term" value="F:hydrolase activity"/>
    <property type="evidence" value="ECO:0007669"/>
    <property type="project" value="UniProtKB-KW"/>
</dbReference>
<accession>A0A644ZT58</accession>
<gene>
    <name evidence="3" type="primary">nucS_4</name>
    <name evidence="3" type="ORF">SDC9_87402</name>
</gene>
<proteinExistence type="predicted"/>
<comment type="caution">
    <text evidence="3">The sequence shown here is derived from an EMBL/GenBank/DDBJ whole genome shotgun (WGS) entry which is preliminary data.</text>
</comment>
<organism evidence="3">
    <name type="scientific">bioreactor metagenome</name>
    <dbReference type="NCBI Taxonomy" id="1076179"/>
    <lineage>
        <taxon>unclassified sequences</taxon>
        <taxon>metagenomes</taxon>
        <taxon>ecological metagenomes</taxon>
    </lineage>
</organism>
<evidence type="ECO:0000259" key="2">
    <source>
        <dbReference type="Pfam" id="PF01939"/>
    </source>
</evidence>
<dbReference type="Pfam" id="PF01939">
    <property type="entry name" value="NucS_C"/>
    <property type="match status" value="1"/>
</dbReference>
<dbReference type="PANTHER" id="PTHR38814">
    <property type="entry name" value="ENDONUCLEASE NUCS"/>
    <property type="match status" value="1"/>
</dbReference>
<evidence type="ECO:0000256" key="1">
    <source>
        <dbReference type="ARBA" id="ARBA00023125"/>
    </source>
</evidence>
<dbReference type="GO" id="GO:0004519">
    <property type="term" value="F:endonuclease activity"/>
    <property type="evidence" value="ECO:0007669"/>
    <property type="project" value="UniProtKB-KW"/>
</dbReference>
<keyword evidence="3" id="KW-0255">Endonuclease</keyword>
<dbReference type="AlphaFoldDB" id="A0A644ZT58"/>
<feature type="domain" description="Endonuclease NucS C-terminal" evidence="2">
    <location>
        <begin position="74"/>
        <end position="124"/>
    </location>
</feature>
<dbReference type="InterPro" id="IPR002793">
    <property type="entry name" value="Endonuclease_NucS"/>
</dbReference>
<dbReference type="PANTHER" id="PTHR38814:SF1">
    <property type="entry name" value="ENDONUCLEASE NUCS"/>
    <property type="match status" value="1"/>
</dbReference>
<dbReference type="Gene3D" id="3.40.1350.10">
    <property type="match status" value="1"/>
</dbReference>
<dbReference type="CDD" id="cd22341">
    <property type="entry name" value="NucS-like"/>
    <property type="match status" value="1"/>
</dbReference>
<keyword evidence="3" id="KW-0378">Hydrolase</keyword>
<dbReference type="EMBL" id="VSSQ01009114">
    <property type="protein sequence ID" value="MPM40754.1"/>
    <property type="molecule type" value="Genomic_DNA"/>
</dbReference>
<dbReference type="InterPro" id="IPR048301">
    <property type="entry name" value="NucS_C"/>
</dbReference>
<dbReference type="EC" id="3.1.-.-" evidence="3"/>
<keyword evidence="3" id="KW-0540">Nuclease</keyword>
<dbReference type="GO" id="GO:0003677">
    <property type="term" value="F:DNA binding"/>
    <property type="evidence" value="ECO:0007669"/>
    <property type="project" value="UniProtKB-KW"/>
</dbReference>
<name>A0A644ZT58_9ZZZZ</name>
<reference evidence="3" key="1">
    <citation type="submission" date="2019-08" db="EMBL/GenBank/DDBJ databases">
        <authorList>
            <person name="Kucharzyk K."/>
            <person name="Murdoch R.W."/>
            <person name="Higgins S."/>
            <person name="Loffler F."/>
        </authorList>
    </citation>
    <scope>NUCLEOTIDE SEQUENCE</scope>
</reference>
<dbReference type="InterPro" id="IPR011856">
    <property type="entry name" value="tRNA_endonuc-like_dom_sf"/>
</dbReference>
<evidence type="ECO:0000313" key="3">
    <source>
        <dbReference type="EMBL" id="MPM40754.1"/>
    </source>
</evidence>
<keyword evidence="1" id="KW-0238">DNA-binding</keyword>
<sequence>MIVHDLKKTVQLIITYPLLKIGIVVDEEGTVKKSYSALDETNDIDLLDDEDIVISNNSNECITHKKLISYDCPEAKVEKYLISNLDLIEKGMQYINCQYSVENGFVDIMAKDIKGNKCIIEVKNNPYNKDICFQSLYYPQTIEGNTRMIVINSDYQNRILKALKQIGNIEIYKYGLTLNDKNEISDFNLQRVI</sequence>